<comment type="caution">
    <text evidence="1">The sequence shown here is derived from an EMBL/GenBank/DDBJ whole genome shotgun (WGS) entry which is preliminary data.</text>
</comment>
<evidence type="ECO:0000313" key="1">
    <source>
        <dbReference type="EMBL" id="OOV08156.1"/>
    </source>
</evidence>
<dbReference type="RefSeq" id="WP_078366025.1">
    <property type="nucleotide sequence ID" value="NZ_MTJN01000002.1"/>
</dbReference>
<reference evidence="1 2" key="1">
    <citation type="submission" date="2017-01" db="EMBL/GenBank/DDBJ databases">
        <title>Genome sequencing of Rhodoferax fermentans JCM 7819.</title>
        <authorList>
            <person name="Kim Y.J."/>
            <person name="Farh M.E.-A."/>
            <person name="Yang D.-C."/>
        </authorList>
    </citation>
    <scope>NUCLEOTIDE SEQUENCE [LARGE SCALE GENOMIC DNA]</scope>
    <source>
        <strain evidence="1 2">JCM 7819</strain>
    </source>
</reference>
<proteinExistence type="predicted"/>
<dbReference type="EMBL" id="MTJN01000002">
    <property type="protein sequence ID" value="OOV08156.1"/>
    <property type="molecule type" value="Genomic_DNA"/>
</dbReference>
<accession>A0A1T1AVL1</accession>
<sequence length="73" mass="7911">MTQRATINDHVTYRPGDGVPLVIPLGPVEVDLSAANSATLSWTEDNGAAGLTAMPLTQFNEYVRQKRITLAKK</sequence>
<keyword evidence="2" id="KW-1185">Reference proteome</keyword>
<protein>
    <submittedName>
        <fullName evidence="1">Uncharacterized protein</fullName>
    </submittedName>
</protein>
<dbReference type="OrthoDB" id="9153806at2"/>
<organism evidence="1 2">
    <name type="scientific">Rhodoferax fermentans</name>
    <dbReference type="NCBI Taxonomy" id="28066"/>
    <lineage>
        <taxon>Bacteria</taxon>
        <taxon>Pseudomonadati</taxon>
        <taxon>Pseudomonadota</taxon>
        <taxon>Betaproteobacteria</taxon>
        <taxon>Burkholderiales</taxon>
        <taxon>Comamonadaceae</taxon>
        <taxon>Rhodoferax</taxon>
    </lineage>
</organism>
<dbReference type="STRING" id="28066.RF819_16795"/>
<name>A0A1T1AVL1_RHOFE</name>
<gene>
    <name evidence="1" type="ORF">RF819_16795</name>
</gene>
<dbReference type="AlphaFoldDB" id="A0A1T1AVL1"/>
<dbReference type="Proteomes" id="UP000190750">
    <property type="component" value="Unassembled WGS sequence"/>
</dbReference>
<evidence type="ECO:0000313" key="2">
    <source>
        <dbReference type="Proteomes" id="UP000190750"/>
    </source>
</evidence>